<organism evidence="1">
    <name type="scientific">marine sediment metagenome</name>
    <dbReference type="NCBI Taxonomy" id="412755"/>
    <lineage>
        <taxon>unclassified sequences</taxon>
        <taxon>metagenomes</taxon>
        <taxon>ecological metagenomes</taxon>
    </lineage>
</organism>
<name>A0A0F9LKU4_9ZZZZ</name>
<dbReference type="AlphaFoldDB" id="A0A0F9LKU4"/>
<gene>
    <name evidence="1" type="ORF">LCGC14_1569040</name>
</gene>
<proteinExistence type="predicted"/>
<sequence length="69" mass="8255">MSDEKKWWYEKLMQGQICPSHLHWEDAVQQDLMINDYLKFAQISGVRYKKTSMPLMTFFKTILPAKTMP</sequence>
<comment type="caution">
    <text evidence="1">The sequence shown here is derived from an EMBL/GenBank/DDBJ whole genome shotgun (WGS) entry which is preliminary data.</text>
</comment>
<evidence type="ECO:0000313" key="1">
    <source>
        <dbReference type="EMBL" id="KKM28005.1"/>
    </source>
</evidence>
<feature type="non-terminal residue" evidence="1">
    <location>
        <position position="69"/>
    </location>
</feature>
<accession>A0A0F9LKU4</accession>
<reference evidence="1" key="1">
    <citation type="journal article" date="2015" name="Nature">
        <title>Complex archaea that bridge the gap between prokaryotes and eukaryotes.</title>
        <authorList>
            <person name="Spang A."/>
            <person name="Saw J.H."/>
            <person name="Jorgensen S.L."/>
            <person name="Zaremba-Niedzwiedzka K."/>
            <person name="Martijn J."/>
            <person name="Lind A.E."/>
            <person name="van Eijk R."/>
            <person name="Schleper C."/>
            <person name="Guy L."/>
            <person name="Ettema T.J."/>
        </authorList>
    </citation>
    <scope>NUCLEOTIDE SEQUENCE</scope>
</reference>
<dbReference type="EMBL" id="LAZR01012212">
    <property type="protein sequence ID" value="KKM28005.1"/>
    <property type="molecule type" value="Genomic_DNA"/>
</dbReference>
<protein>
    <submittedName>
        <fullName evidence="1">Uncharacterized protein</fullName>
    </submittedName>
</protein>